<dbReference type="PANTHER" id="PTHR12388">
    <property type="entry name" value="MITOCHONDRIA ASSOCIATED GRANULOCYTE MACROPHAGE CSF SIGNALING MOLECULE"/>
    <property type="match status" value="1"/>
</dbReference>
<name>A0ABR2M8J9_9ASPA</name>
<sequence length="90" mass="10341">MGSFYLQSKFHKAKEFLETIPQSTLFERNAKMESFYLQSKFHKAKECLETIPQRVRPGGKFNNSEPKDMSSAFFICSNCGHHNPYSSTAP</sequence>
<evidence type="ECO:0000313" key="10">
    <source>
        <dbReference type="Proteomes" id="UP001412067"/>
    </source>
</evidence>
<evidence type="ECO:0000256" key="8">
    <source>
        <dbReference type="ARBA" id="ARBA00023136"/>
    </source>
</evidence>
<evidence type="ECO:0000256" key="1">
    <source>
        <dbReference type="ARBA" id="ARBA00004637"/>
    </source>
</evidence>
<dbReference type="Proteomes" id="UP001412067">
    <property type="component" value="Unassembled WGS sequence"/>
</dbReference>
<evidence type="ECO:0000256" key="4">
    <source>
        <dbReference type="ARBA" id="ARBA00022792"/>
    </source>
</evidence>
<keyword evidence="6" id="KW-0811">Translocation</keyword>
<keyword evidence="3" id="KW-0813">Transport</keyword>
<comment type="caution">
    <text evidence="9">The sequence shown here is derived from an EMBL/GenBank/DDBJ whole genome shotgun (WGS) entry which is preliminary data.</text>
</comment>
<keyword evidence="5" id="KW-0653">Protein transport</keyword>
<dbReference type="InterPro" id="IPR036869">
    <property type="entry name" value="J_dom_sf"/>
</dbReference>
<evidence type="ECO:0000256" key="6">
    <source>
        <dbReference type="ARBA" id="ARBA00023010"/>
    </source>
</evidence>
<gene>
    <name evidence="9" type="ORF">KSP40_PGU021018</name>
</gene>
<proteinExistence type="inferred from homology"/>
<comment type="similarity">
    <text evidence="2">Belongs to the TIM16/PAM16 family.</text>
</comment>
<accession>A0ABR2M8J9</accession>
<keyword evidence="4" id="KW-0999">Mitochondrion inner membrane</keyword>
<evidence type="ECO:0000256" key="7">
    <source>
        <dbReference type="ARBA" id="ARBA00023128"/>
    </source>
</evidence>
<dbReference type="InterPro" id="IPR005341">
    <property type="entry name" value="Tim16"/>
</dbReference>
<dbReference type="PANTHER" id="PTHR12388:SF0">
    <property type="entry name" value="MITOCHONDRIAL IMPORT INNER MEMBRANE TRANSLOCASE SUBUNIT TIM16"/>
    <property type="match status" value="1"/>
</dbReference>
<protein>
    <submittedName>
        <fullName evidence="9">Uncharacterized protein</fullName>
    </submittedName>
</protein>
<evidence type="ECO:0000256" key="2">
    <source>
        <dbReference type="ARBA" id="ARBA00008817"/>
    </source>
</evidence>
<evidence type="ECO:0000313" key="9">
    <source>
        <dbReference type="EMBL" id="KAK8960346.1"/>
    </source>
</evidence>
<evidence type="ECO:0000256" key="5">
    <source>
        <dbReference type="ARBA" id="ARBA00022927"/>
    </source>
</evidence>
<keyword evidence="10" id="KW-1185">Reference proteome</keyword>
<evidence type="ECO:0000256" key="3">
    <source>
        <dbReference type="ARBA" id="ARBA00022448"/>
    </source>
</evidence>
<dbReference type="Gene3D" id="1.10.287.110">
    <property type="entry name" value="DnaJ domain"/>
    <property type="match status" value="1"/>
</dbReference>
<keyword evidence="7" id="KW-0496">Mitochondrion</keyword>
<organism evidence="9 10">
    <name type="scientific">Platanthera guangdongensis</name>
    <dbReference type="NCBI Taxonomy" id="2320717"/>
    <lineage>
        <taxon>Eukaryota</taxon>
        <taxon>Viridiplantae</taxon>
        <taxon>Streptophyta</taxon>
        <taxon>Embryophyta</taxon>
        <taxon>Tracheophyta</taxon>
        <taxon>Spermatophyta</taxon>
        <taxon>Magnoliopsida</taxon>
        <taxon>Liliopsida</taxon>
        <taxon>Asparagales</taxon>
        <taxon>Orchidaceae</taxon>
        <taxon>Orchidoideae</taxon>
        <taxon>Orchideae</taxon>
        <taxon>Orchidinae</taxon>
        <taxon>Platanthera</taxon>
    </lineage>
</organism>
<comment type="subcellular location">
    <subcellularLocation>
        <location evidence="1">Mitochondrion inner membrane</location>
        <topology evidence="1">Peripheral membrane protein</topology>
    </subcellularLocation>
</comment>
<reference evidence="9 10" key="1">
    <citation type="journal article" date="2022" name="Nat. Plants">
        <title>Genomes of leafy and leafless Platanthera orchids illuminate the evolution of mycoheterotrophy.</title>
        <authorList>
            <person name="Li M.H."/>
            <person name="Liu K.W."/>
            <person name="Li Z."/>
            <person name="Lu H.C."/>
            <person name="Ye Q.L."/>
            <person name="Zhang D."/>
            <person name="Wang J.Y."/>
            <person name="Li Y.F."/>
            <person name="Zhong Z.M."/>
            <person name="Liu X."/>
            <person name="Yu X."/>
            <person name="Liu D.K."/>
            <person name="Tu X.D."/>
            <person name="Liu B."/>
            <person name="Hao Y."/>
            <person name="Liao X.Y."/>
            <person name="Jiang Y.T."/>
            <person name="Sun W.H."/>
            <person name="Chen J."/>
            <person name="Chen Y.Q."/>
            <person name="Ai Y."/>
            <person name="Zhai J.W."/>
            <person name="Wu S.S."/>
            <person name="Zhou Z."/>
            <person name="Hsiao Y.Y."/>
            <person name="Wu W.L."/>
            <person name="Chen Y.Y."/>
            <person name="Lin Y.F."/>
            <person name="Hsu J.L."/>
            <person name="Li C.Y."/>
            <person name="Wang Z.W."/>
            <person name="Zhao X."/>
            <person name="Zhong W.Y."/>
            <person name="Ma X.K."/>
            <person name="Ma L."/>
            <person name="Huang J."/>
            <person name="Chen G.Z."/>
            <person name="Huang M.Z."/>
            <person name="Huang L."/>
            <person name="Peng D.H."/>
            <person name="Luo Y.B."/>
            <person name="Zou S.Q."/>
            <person name="Chen S.P."/>
            <person name="Lan S."/>
            <person name="Tsai W.C."/>
            <person name="Van de Peer Y."/>
            <person name="Liu Z.J."/>
        </authorList>
    </citation>
    <scope>NUCLEOTIDE SEQUENCE [LARGE SCALE GENOMIC DNA]</scope>
    <source>
        <strain evidence="9">Lor288</strain>
    </source>
</reference>
<keyword evidence="8" id="KW-0472">Membrane</keyword>
<dbReference type="EMBL" id="JBBWWR010000010">
    <property type="protein sequence ID" value="KAK8960346.1"/>
    <property type="molecule type" value="Genomic_DNA"/>
</dbReference>